<sequence length="163" mass="17994">MASCSSRDSDSSSASASDPNEDIDFFFSGSSEEDDVRGSIENPDNHFIFDPLASDDEEAHAVPEAVDEVDVQQHVPRMANTDWCTCGRCRPMDSEQESVCCREVDKVAAHVPEGAKCITSHLGFEPICLNIHALQVAYYTLMEDRPSLVDAPDIHTYVLYVYG</sequence>
<organism evidence="3 4">
    <name type="scientific">Rhipicephalus sanguineus</name>
    <name type="common">Brown dog tick</name>
    <name type="synonym">Ixodes sanguineus</name>
    <dbReference type="NCBI Taxonomy" id="34632"/>
    <lineage>
        <taxon>Eukaryota</taxon>
        <taxon>Metazoa</taxon>
        <taxon>Ecdysozoa</taxon>
        <taxon>Arthropoda</taxon>
        <taxon>Chelicerata</taxon>
        <taxon>Arachnida</taxon>
        <taxon>Acari</taxon>
        <taxon>Parasitiformes</taxon>
        <taxon>Ixodida</taxon>
        <taxon>Ixodoidea</taxon>
        <taxon>Ixodidae</taxon>
        <taxon>Rhipicephalinae</taxon>
        <taxon>Rhipicephalus</taxon>
        <taxon>Rhipicephalus</taxon>
    </lineage>
</organism>
<name>A0A9D4T3Z0_RHISA</name>
<feature type="region of interest" description="Disordered" evidence="1">
    <location>
        <begin position="1"/>
        <end position="41"/>
    </location>
</feature>
<evidence type="ECO:0000313" key="4">
    <source>
        <dbReference type="Proteomes" id="UP000821837"/>
    </source>
</evidence>
<dbReference type="PANTHER" id="PTHR36981">
    <property type="entry name" value="ZGC:195170"/>
    <property type="match status" value="1"/>
</dbReference>
<accession>A0A9D4T3Z0</accession>
<evidence type="ECO:0000256" key="1">
    <source>
        <dbReference type="SAM" id="MobiDB-lite"/>
    </source>
</evidence>
<reference evidence="3" key="2">
    <citation type="submission" date="2021-09" db="EMBL/GenBank/DDBJ databases">
        <authorList>
            <person name="Jia N."/>
            <person name="Wang J."/>
            <person name="Shi W."/>
            <person name="Du L."/>
            <person name="Sun Y."/>
            <person name="Zhan W."/>
            <person name="Jiang J."/>
            <person name="Wang Q."/>
            <person name="Zhang B."/>
            <person name="Ji P."/>
            <person name="Sakyi L.B."/>
            <person name="Cui X."/>
            <person name="Yuan T."/>
            <person name="Jiang B."/>
            <person name="Yang W."/>
            <person name="Lam T.T.-Y."/>
            <person name="Chang Q."/>
            <person name="Ding S."/>
            <person name="Wang X."/>
            <person name="Zhu J."/>
            <person name="Ruan X."/>
            <person name="Zhao L."/>
            <person name="Wei J."/>
            <person name="Que T."/>
            <person name="Du C."/>
            <person name="Cheng J."/>
            <person name="Dai P."/>
            <person name="Han X."/>
            <person name="Huang E."/>
            <person name="Gao Y."/>
            <person name="Liu J."/>
            <person name="Shao H."/>
            <person name="Ye R."/>
            <person name="Li L."/>
            <person name="Wei W."/>
            <person name="Wang X."/>
            <person name="Wang C."/>
            <person name="Huo Q."/>
            <person name="Li W."/>
            <person name="Guo W."/>
            <person name="Chen H."/>
            <person name="Chen S."/>
            <person name="Zhou L."/>
            <person name="Zhou L."/>
            <person name="Ni X."/>
            <person name="Tian J."/>
            <person name="Zhou Y."/>
            <person name="Sheng Y."/>
            <person name="Liu T."/>
            <person name="Pan Y."/>
            <person name="Xia L."/>
            <person name="Li J."/>
            <person name="Zhao F."/>
            <person name="Cao W."/>
        </authorList>
    </citation>
    <scope>NUCLEOTIDE SEQUENCE</scope>
    <source>
        <strain evidence="3">Rsan-2018</strain>
        <tissue evidence="3">Larvae</tissue>
    </source>
</reference>
<keyword evidence="4" id="KW-1185">Reference proteome</keyword>
<proteinExistence type="predicted"/>
<evidence type="ECO:0000259" key="2">
    <source>
        <dbReference type="Pfam" id="PF20478"/>
    </source>
</evidence>
<feature type="domain" description="P2X purinoreceptor 7 intracellular" evidence="2">
    <location>
        <begin position="59"/>
        <end position="137"/>
    </location>
</feature>
<dbReference type="Proteomes" id="UP000821837">
    <property type="component" value="Unassembled WGS sequence"/>
</dbReference>
<evidence type="ECO:0000313" key="3">
    <source>
        <dbReference type="EMBL" id="KAH7969254.1"/>
    </source>
</evidence>
<dbReference type="Pfam" id="PF20478">
    <property type="entry name" value="P2RX7_C"/>
    <property type="match status" value="1"/>
</dbReference>
<dbReference type="InterPro" id="IPR046815">
    <property type="entry name" value="P2RX7_C"/>
</dbReference>
<dbReference type="AlphaFoldDB" id="A0A9D4T3Z0"/>
<reference evidence="3" key="1">
    <citation type="journal article" date="2020" name="Cell">
        <title>Large-Scale Comparative Analyses of Tick Genomes Elucidate Their Genetic Diversity and Vector Capacities.</title>
        <authorList>
            <consortium name="Tick Genome and Microbiome Consortium (TIGMIC)"/>
            <person name="Jia N."/>
            <person name="Wang J."/>
            <person name="Shi W."/>
            <person name="Du L."/>
            <person name="Sun Y."/>
            <person name="Zhan W."/>
            <person name="Jiang J.F."/>
            <person name="Wang Q."/>
            <person name="Zhang B."/>
            <person name="Ji P."/>
            <person name="Bell-Sakyi L."/>
            <person name="Cui X.M."/>
            <person name="Yuan T.T."/>
            <person name="Jiang B.G."/>
            <person name="Yang W.F."/>
            <person name="Lam T.T."/>
            <person name="Chang Q.C."/>
            <person name="Ding S.J."/>
            <person name="Wang X.J."/>
            <person name="Zhu J.G."/>
            <person name="Ruan X.D."/>
            <person name="Zhao L."/>
            <person name="Wei J.T."/>
            <person name="Ye R.Z."/>
            <person name="Que T.C."/>
            <person name="Du C.H."/>
            <person name="Zhou Y.H."/>
            <person name="Cheng J.X."/>
            <person name="Dai P.F."/>
            <person name="Guo W.B."/>
            <person name="Han X.H."/>
            <person name="Huang E.J."/>
            <person name="Li L.F."/>
            <person name="Wei W."/>
            <person name="Gao Y.C."/>
            <person name="Liu J.Z."/>
            <person name="Shao H.Z."/>
            <person name="Wang X."/>
            <person name="Wang C.C."/>
            <person name="Yang T.C."/>
            <person name="Huo Q.B."/>
            <person name="Li W."/>
            <person name="Chen H.Y."/>
            <person name="Chen S.E."/>
            <person name="Zhou L.G."/>
            <person name="Ni X.B."/>
            <person name="Tian J.H."/>
            <person name="Sheng Y."/>
            <person name="Liu T."/>
            <person name="Pan Y.S."/>
            <person name="Xia L.Y."/>
            <person name="Li J."/>
            <person name="Zhao F."/>
            <person name="Cao W.C."/>
        </authorList>
    </citation>
    <scope>NUCLEOTIDE SEQUENCE</scope>
    <source>
        <strain evidence="3">Rsan-2018</strain>
    </source>
</reference>
<dbReference type="VEuPathDB" id="VectorBase:RSAN_031210"/>
<comment type="caution">
    <text evidence="3">The sequence shown here is derived from an EMBL/GenBank/DDBJ whole genome shotgun (WGS) entry which is preliminary data.</text>
</comment>
<dbReference type="EMBL" id="JABSTV010001248">
    <property type="protein sequence ID" value="KAH7969254.1"/>
    <property type="molecule type" value="Genomic_DNA"/>
</dbReference>
<protein>
    <recommendedName>
        <fullName evidence="2">P2X purinoreceptor 7 intracellular domain-containing protein</fullName>
    </recommendedName>
</protein>
<dbReference type="OrthoDB" id="6503026at2759"/>
<dbReference type="OMA" id="VPRMANT"/>
<gene>
    <name evidence="3" type="ORF">HPB52_016308</name>
</gene>
<feature type="compositionally biased region" description="Low complexity" evidence="1">
    <location>
        <begin position="1"/>
        <end position="18"/>
    </location>
</feature>
<dbReference type="PANTHER" id="PTHR36981:SF1">
    <property type="entry name" value="P2X PURINORECEPTOR 7 INTRACELLULAR DOMAIN-CONTAINING PROTEIN"/>
    <property type="match status" value="1"/>
</dbReference>